<feature type="compositionally biased region" description="Basic residues" evidence="2">
    <location>
        <begin position="143"/>
        <end position="156"/>
    </location>
</feature>
<dbReference type="EMBL" id="JAWRVE010000127">
    <property type="protein sequence ID" value="KAL1855802.1"/>
    <property type="molecule type" value="Genomic_DNA"/>
</dbReference>
<comment type="caution">
    <text evidence="3">The sequence shown here is derived from an EMBL/GenBank/DDBJ whole genome shotgun (WGS) entry which is preliminary data.</text>
</comment>
<protein>
    <submittedName>
        <fullName evidence="3">Uncharacterized protein</fullName>
    </submittedName>
</protein>
<feature type="compositionally biased region" description="Basic and acidic residues" evidence="2">
    <location>
        <begin position="204"/>
        <end position="220"/>
    </location>
</feature>
<dbReference type="Proteomes" id="UP001583177">
    <property type="component" value="Unassembled WGS sequence"/>
</dbReference>
<organism evidence="3 4">
    <name type="scientific">Diaporthe australafricana</name>
    <dbReference type="NCBI Taxonomy" id="127596"/>
    <lineage>
        <taxon>Eukaryota</taxon>
        <taxon>Fungi</taxon>
        <taxon>Dikarya</taxon>
        <taxon>Ascomycota</taxon>
        <taxon>Pezizomycotina</taxon>
        <taxon>Sordariomycetes</taxon>
        <taxon>Sordariomycetidae</taxon>
        <taxon>Diaporthales</taxon>
        <taxon>Diaporthaceae</taxon>
        <taxon>Diaporthe</taxon>
    </lineage>
</organism>
<gene>
    <name evidence="3" type="ORF">Daus18300_010977</name>
</gene>
<feature type="coiled-coil region" evidence="1">
    <location>
        <begin position="262"/>
        <end position="331"/>
    </location>
</feature>
<keyword evidence="4" id="KW-1185">Reference proteome</keyword>
<accession>A0ABR3W8G2</accession>
<feature type="region of interest" description="Disordered" evidence="2">
    <location>
        <begin position="32"/>
        <end position="70"/>
    </location>
</feature>
<reference evidence="3 4" key="1">
    <citation type="journal article" date="2024" name="IMA Fungus">
        <title>IMA Genome - F19 : A genome assembly and annotation guide to empower mycologists, including annotated draft genome sequences of Ceratocystis pirilliformis, Diaporthe australafricana, Fusarium ophioides, Paecilomyces lecythidis, and Sporothrix stenoceras.</title>
        <authorList>
            <person name="Aylward J."/>
            <person name="Wilson A.M."/>
            <person name="Visagie C.M."/>
            <person name="Spraker J."/>
            <person name="Barnes I."/>
            <person name="Buitendag C."/>
            <person name="Ceriani C."/>
            <person name="Del Mar Angel L."/>
            <person name="du Plessis D."/>
            <person name="Fuchs T."/>
            <person name="Gasser K."/>
            <person name="Kramer D."/>
            <person name="Li W."/>
            <person name="Munsamy K."/>
            <person name="Piso A."/>
            <person name="Price J.L."/>
            <person name="Sonnekus B."/>
            <person name="Thomas C."/>
            <person name="van der Nest A."/>
            <person name="van Dijk A."/>
            <person name="van Heerden A."/>
            <person name="van Vuuren N."/>
            <person name="Yilmaz N."/>
            <person name="Duong T.A."/>
            <person name="van der Merwe N.A."/>
            <person name="Wingfield M.J."/>
            <person name="Wingfield B.D."/>
        </authorList>
    </citation>
    <scope>NUCLEOTIDE SEQUENCE [LARGE SCALE GENOMIC DNA]</scope>
    <source>
        <strain evidence="3 4">CMW 18300</strain>
    </source>
</reference>
<evidence type="ECO:0000313" key="4">
    <source>
        <dbReference type="Proteomes" id="UP001583177"/>
    </source>
</evidence>
<feature type="region of interest" description="Disordered" evidence="2">
    <location>
        <begin position="141"/>
        <end position="178"/>
    </location>
</feature>
<evidence type="ECO:0000256" key="1">
    <source>
        <dbReference type="SAM" id="Coils"/>
    </source>
</evidence>
<evidence type="ECO:0000256" key="2">
    <source>
        <dbReference type="SAM" id="MobiDB-lite"/>
    </source>
</evidence>
<sequence length="395" mass="43209">MSDQASSLGGASQSFLLVHGLISIREQLPRDKIDVTPASSLRGPAGAARRFSPSEPDGTNHDTVGLHVGQPKIEVDGVEADDEMASSTASDSDISADDITQDSRDVLVQRLNDLAQRLSGSNVRTENIEALHAQVDAMEKVLSRRHRSPARQRPPMRRSASLQPGSSRPMSLVLPAGGDGRDALGIMAPMSPSWLKSHFQRRPSMHEERDRADETSELHKASPIPPPARHYQTPTEQLEPGDGATAASSSPKISSEMADSIVLEAENLCAEMSTVIESLQKRREESDHLHAVSIEREEAANERLREQAARIDELEATVAEDESELRYLKIQLRGIEAQCAGYVPKGADPELDESIRSWKRDWASLRDKWATRRGTSFVSGDESGTFSNLTSPATR</sequence>
<evidence type="ECO:0000313" key="3">
    <source>
        <dbReference type="EMBL" id="KAL1855802.1"/>
    </source>
</evidence>
<proteinExistence type="predicted"/>
<feature type="compositionally biased region" description="Polar residues" evidence="2">
    <location>
        <begin position="160"/>
        <end position="169"/>
    </location>
</feature>
<feature type="region of interest" description="Disordered" evidence="2">
    <location>
        <begin position="374"/>
        <end position="395"/>
    </location>
</feature>
<feature type="region of interest" description="Disordered" evidence="2">
    <location>
        <begin position="197"/>
        <end position="253"/>
    </location>
</feature>
<keyword evidence="1" id="KW-0175">Coiled coil</keyword>
<name>A0ABR3W8G2_9PEZI</name>